<gene>
    <name evidence="12" type="primary">SAT4_6</name>
    <name evidence="12" type="ORF">EC973_009235</name>
</gene>
<dbReference type="PANTHER" id="PTHR43895">
    <property type="entry name" value="CALCIUM/CALMODULIN-DEPENDENT PROTEIN KINASE KINASE-RELATED"/>
    <property type="match status" value="1"/>
</dbReference>
<dbReference type="InterPro" id="IPR017441">
    <property type="entry name" value="Protein_kinase_ATP_BS"/>
</dbReference>
<dbReference type="CDD" id="cd13994">
    <property type="entry name" value="STKc_HAL4_like"/>
    <property type="match status" value="1"/>
</dbReference>
<evidence type="ECO:0000256" key="10">
    <source>
        <dbReference type="RuleBase" id="RU000304"/>
    </source>
</evidence>
<evidence type="ECO:0000256" key="4">
    <source>
        <dbReference type="ARBA" id="ARBA00022741"/>
    </source>
</evidence>
<proteinExistence type="inferred from homology"/>
<evidence type="ECO:0000256" key="3">
    <source>
        <dbReference type="ARBA" id="ARBA00022679"/>
    </source>
</evidence>
<dbReference type="InterPro" id="IPR008271">
    <property type="entry name" value="Ser/Thr_kinase_AS"/>
</dbReference>
<evidence type="ECO:0000256" key="2">
    <source>
        <dbReference type="ARBA" id="ARBA00022527"/>
    </source>
</evidence>
<evidence type="ECO:0000259" key="11">
    <source>
        <dbReference type="PROSITE" id="PS50011"/>
    </source>
</evidence>
<dbReference type="GO" id="GO:0004674">
    <property type="term" value="F:protein serine/threonine kinase activity"/>
    <property type="evidence" value="ECO:0007669"/>
    <property type="project" value="UniProtKB-KW"/>
</dbReference>
<evidence type="ECO:0000313" key="12">
    <source>
        <dbReference type="EMBL" id="KAF7725812.1"/>
    </source>
</evidence>
<name>A0A8H7BSJ2_9FUNG</name>
<dbReference type="Proteomes" id="UP000605846">
    <property type="component" value="Unassembled WGS sequence"/>
</dbReference>
<dbReference type="AlphaFoldDB" id="A0A8H7BSJ2"/>
<dbReference type="PROSITE" id="PS00108">
    <property type="entry name" value="PROTEIN_KINASE_ST"/>
    <property type="match status" value="1"/>
</dbReference>
<evidence type="ECO:0000256" key="9">
    <source>
        <dbReference type="PROSITE-ProRule" id="PRU10141"/>
    </source>
</evidence>
<dbReference type="OrthoDB" id="6513151at2759"/>
<dbReference type="InterPro" id="IPR011009">
    <property type="entry name" value="Kinase-like_dom_sf"/>
</dbReference>
<evidence type="ECO:0000256" key="7">
    <source>
        <dbReference type="ARBA" id="ARBA00047899"/>
    </source>
</evidence>
<comment type="caution">
    <text evidence="12">The sequence shown here is derived from an EMBL/GenBank/DDBJ whole genome shotgun (WGS) entry which is preliminary data.</text>
</comment>
<feature type="binding site" evidence="9">
    <location>
        <position position="103"/>
    </location>
    <ligand>
        <name>ATP</name>
        <dbReference type="ChEBI" id="CHEBI:30616"/>
    </ligand>
</feature>
<organism evidence="12 13">
    <name type="scientific">Apophysomyces ossiformis</name>
    <dbReference type="NCBI Taxonomy" id="679940"/>
    <lineage>
        <taxon>Eukaryota</taxon>
        <taxon>Fungi</taxon>
        <taxon>Fungi incertae sedis</taxon>
        <taxon>Mucoromycota</taxon>
        <taxon>Mucoromycotina</taxon>
        <taxon>Mucoromycetes</taxon>
        <taxon>Mucorales</taxon>
        <taxon>Mucorineae</taxon>
        <taxon>Mucoraceae</taxon>
        <taxon>Apophysomyces</taxon>
    </lineage>
</organism>
<evidence type="ECO:0000313" key="13">
    <source>
        <dbReference type="Proteomes" id="UP000605846"/>
    </source>
</evidence>
<keyword evidence="6 9" id="KW-0067">ATP-binding</keyword>
<dbReference type="PROSITE" id="PS00107">
    <property type="entry name" value="PROTEIN_KINASE_ATP"/>
    <property type="match status" value="1"/>
</dbReference>
<dbReference type="PROSITE" id="PS50011">
    <property type="entry name" value="PROTEIN_KINASE_DOM"/>
    <property type="match status" value="1"/>
</dbReference>
<keyword evidence="3" id="KW-0808">Transferase</keyword>
<dbReference type="Pfam" id="PF00069">
    <property type="entry name" value="Pkinase"/>
    <property type="match status" value="1"/>
</dbReference>
<keyword evidence="4 9" id="KW-0547">Nucleotide-binding</keyword>
<comment type="catalytic activity">
    <reaction evidence="8">
        <text>L-seryl-[protein] + ATP = O-phospho-L-seryl-[protein] + ADP + H(+)</text>
        <dbReference type="Rhea" id="RHEA:17989"/>
        <dbReference type="Rhea" id="RHEA-COMP:9863"/>
        <dbReference type="Rhea" id="RHEA-COMP:11604"/>
        <dbReference type="ChEBI" id="CHEBI:15378"/>
        <dbReference type="ChEBI" id="CHEBI:29999"/>
        <dbReference type="ChEBI" id="CHEBI:30616"/>
        <dbReference type="ChEBI" id="CHEBI:83421"/>
        <dbReference type="ChEBI" id="CHEBI:456216"/>
        <dbReference type="EC" id="2.7.11.1"/>
    </reaction>
</comment>
<dbReference type="EMBL" id="JABAYA010000089">
    <property type="protein sequence ID" value="KAF7725812.1"/>
    <property type="molecule type" value="Genomic_DNA"/>
</dbReference>
<dbReference type="InterPro" id="IPR000719">
    <property type="entry name" value="Prot_kinase_dom"/>
</dbReference>
<sequence length="342" mass="39024">MAHTKRCVGPSTPPFAVKPTNNSSAIQTCPSSYCNYTQQKWSFFWRSFIFRSEPTTFVDSGNWTPRLSKYGVLQGASIGEGSSATVRLAHLTEAGERRTFAIKAFRKRKGSESQARYMKRLTSEFCISTVLNHQNIVKTFDLVRDERGRYCTVMEYCSGGDLYTALSHGTVSFKDVEYYFKQLLLGLSYLHSLGVAHRDIKPENLLLTRSRQLKISDFGVADVFHEKWQGHQRLSDGLCGSTPYIAPEVFERKGYWAAKADVWSAAIVYLVMRFGGVPFGSAQRTDTCYRKYLAKYDERSFKTFQYLDASYRRVMYSMLNPDPTTRWSIDDALKNISCFSSV</sequence>
<comment type="catalytic activity">
    <reaction evidence="7">
        <text>L-threonyl-[protein] + ATP = O-phospho-L-threonyl-[protein] + ADP + H(+)</text>
        <dbReference type="Rhea" id="RHEA:46608"/>
        <dbReference type="Rhea" id="RHEA-COMP:11060"/>
        <dbReference type="Rhea" id="RHEA-COMP:11605"/>
        <dbReference type="ChEBI" id="CHEBI:15378"/>
        <dbReference type="ChEBI" id="CHEBI:30013"/>
        <dbReference type="ChEBI" id="CHEBI:30616"/>
        <dbReference type="ChEBI" id="CHEBI:61977"/>
        <dbReference type="ChEBI" id="CHEBI:456216"/>
        <dbReference type="EC" id="2.7.11.1"/>
    </reaction>
</comment>
<dbReference type="Gene3D" id="1.10.510.10">
    <property type="entry name" value="Transferase(Phosphotransferase) domain 1"/>
    <property type="match status" value="1"/>
</dbReference>
<dbReference type="GO" id="GO:0007165">
    <property type="term" value="P:signal transduction"/>
    <property type="evidence" value="ECO:0007669"/>
    <property type="project" value="TreeGrafter"/>
</dbReference>
<feature type="domain" description="Protein kinase" evidence="11">
    <location>
        <begin position="72"/>
        <end position="339"/>
    </location>
</feature>
<protein>
    <recommendedName>
        <fullName evidence="1">non-specific serine/threonine protein kinase</fullName>
        <ecNumber evidence="1">2.7.11.1</ecNumber>
    </recommendedName>
</protein>
<dbReference type="GO" id="GO:0005524">
    <property type="term" value="F:ATP binding"/>
    <property type="evidence" value="ECO:0007669"/>
    <property type="project" value="UniProtKB-UniRule"/>
</dbReference>
<dbReference type="FunFam" id="1.10.510.10:FF:000571">
    <property type="entry name" value="Maternal embryonic leucine zipper kinase"/>
    <property type="match status" value="1"/>
</dbReference>
<keyword evidence="2 10" id="KW-0723">Serine/threonine-protein kinase</keyword>
<keyword evidence="5 12" id="KW-0418">Kinase</keyword>
<evidence type="ECO:0000256" key="1">
    <source>
        <dbReference type="ARBA" id="ARBA00012513"/>
    </source>
</evidence>
<reference evidence="12" key="1">
    <citation type="submission" date="2020-01" db="EMBL/GenBank/DDBJ databases">
        <title>Genome Sequencing of Three Apophysomyces-Like Fungal Strains Confirms a Novel Fungal Genus in the Mucoromycota with divergent Burkholderia-like Endosymbiotic Bacteria.</title>
        <authorList>
            <person name="Stajich J.E."/>
            <person name="Macias A.M."/>
            <person name="Carter-House D."/>
            <person name="Lovett B."/>
            <person name="Kasson L.R."/>
            <person name="Berry K."/>
            <person name="Grigoriev I."/>
            <person name="Chang Y."/>
            <person name="Spatafora J."/>
            <person name="Kasson M.T."/>
        </authorList>
    </citation>
    <scope>NUCLEOTIDE SEQUENCE</scope>
    <source>
        <strain evidence="12">NRRL A-21654</strain>
    </source>
</reference>
<evidence type="ECO:0000256" key="6">
    <source>
        <dbReference type="ARBA" id="ARBA00022840"/>
    </source>
</evidence>
<dbReference type="SUPFAM" id="SSF56112">
    <property type="entry name" value="Protein kinase-like (PK-like)"/>
    <property type="match status" value="1"/>
</dbReference>
<accession>A0A8H7BSJ2</accession>
<evidence type="ECO:0000256" key="8">
    <source>
        <dbReference type="ARBA" id="ARBA00048679"/>
    </source>
</evidence>
<dbReference type="EC" id="2.7.11.1" evidence="1"/>
<dbReference type="SMART" id="SM00220">
    <property type="entry name" value="S_TKc"/>
    <property type="match status" value="1"/>
</dbReference>
<dbReference type="PANTHER" id="PTHR43895:SF32">
    <property type="entry name" value="SERINE_THREONINE-PROTEIN KINASE CHK1"/>
    <property type="match status" value="1"/>
</dbReference>
<keyword evidence="13" id="KW-1185">Reference proteome</keyword>
<comment type="similarity">
    <text evidence="10">Belongs to the protein kinase superfamily.</text>
</comment>
<evidence type="ECO:0000256" key="5">
    <source>
        <dbReference type="ARBA" id="ARBA00022777"/>
    </source>
</evidence>